<keyword evidence="2" id="KW-1185">Reference proteome</keyword>
<dbReference type="AlphaFoldDB" id="J0WLQ3"/>
<evidence type="ECO:0000313" key="1">
    <source>
        <dbReference type="EMBL" id="EJD33258.1"/>
    </source>
</evidence>
<organism evidence="1 2">
    <name type="scientific">Auricularia subglabra (strain TFB-10046 / SS5)</name>
    <name type="common">White-rot fungus</name>
    <name type="synonym">Auricularia delicata (strain TFB10046)</name>
    <dbReference type="NCBI Taxonomy" id="717982"/>
    <lineage>
        <taxon>Eukaryota</taxon>
        <taxon>Fungi</taxon>
        <taxon>Dikarya</taxon>
        <taxon>Basidiomycota</taxon>
        <taxon>Agaricomycotina</taxon>
        <taxon>Agaricomycetes</taxon>
        <taxon>Auriculariales</taxon>
        <taxon>Auriculariaceae</taxon>
        <taxon>Auricularia</taxon>
    </lineage>
</organism>
<dbReference type="KEGG" id="adl:AURDEDRAFT_177666"/>
<proteinExistence type="predicted"/>
<dbReference type="GO" id="GO:0007166">
    <property type="term" value="P:cell surface receptor signaling pathway"/>
    <property type="evidence" value="ECO:0007669"/>
    <property type="project" value="InterPro"/>
</dbReference>
<dbReference type="InParanoid" id="J0WLQ3"/>
<reference evidence="2" key="1">
    <citation type="journal article" date="2012" name="Science">
        <title>The Paleozoic origin of enzymatic lignin decomposition reconstructed from 31 fungal genomes.</title>
        <authorList>
            <person name="Floudas D."/>
            <person name="Binder M."/>
            <person name="Riley R."/>
            <person name="Barry K."/>
            <person name="Blanchette R.A."/>
            <person name="Henrissat B."/>
            <person name="Martinez A.T."/>
            <person name="Otillar R."/>
            <person name="Spatafora J.W."/>
            <person name="Yadav J.S."/>
            <person name="Aerts A."/>
            <person name="Benoit I."/>
            <person name="Boyd A."/>
            <person name="Carlson A."/>
            <person name="Copeland A."/>
            <person name="Coutinho P.M."/>
            <person name="de Vries R.P."/>
            <person name="Ferreira P."/>
            <person name="Findley K."/>
            <person name="Foster B."/>
            <person name="Gaskell J."/>
            <person name="Glotzer D."/>
            <person name="Gorecki P."/>
            <person name="Heitman J."/>
            <person name="Hesse C."/>
            <person name="Hori C."/>
            <person name="Igarashi K."/>
            <person name="Jurgens J.A."/>
            <person name="Kallen N."/>
            <person name="Kersten P."/>
            <person name="Kohler A."/>
            <person name="Kuees U."/>
            <person name="Kumar T.K.A."/>
            <person name="Kuo A."/>
            <person name="LaButti K."/>
            <person name="Larrondo L.F."/>
            <person name="Lindquist E."/>
            <person name="Ling A."/>
            <person name="Lombard V."/>
            <person name="Lucas S."/>
            <person name="Lundell T."/>
            <person name="Martin R."/>
            <person name="McLaughlin D.J."/>
            <person name="Morgenstern I."/>
            <person name="Morin E."/>
            <person name="Murat C."/>
            <person name="Nagy L.G."/>
            <person name="Nolan M."/>
            <person name="Ohm R.A."/>
            <person name="Patyshakuliyeva A."/>
            <person name="Rokas A."/>
            <person name="Ruiz-Duenas F.J."/>
            <person name="Sabat G."/>
            <person name="Salamov A."/>
            <person name="Samejima M."/>
            <person name="Schmutz J."/>
            <person name="Slot J.C."/>
            <person name="St John F."/>
            <person name="Stenlid J."/>
            <person name="Sun H."/>
            <person name="Sun S."/>
            <person name="Syed K."/>
            <person name="Tsang A."/>
            <person name="Wiebenga A."/>
            <person name="Young D."/>
            <person name="Pisabarro A."/>
            <person name="Eastwood D.C."/>
            <person name="Martin F."/>
            <person name="Cullen D."/>
            <person name="Grigoriev I.V."/>
            <person name="Hibbett D.S."/>
        </authorList>
    </citation>
    <scope>NUCLEOTIDE SEQUENCE [LARGE SCALE GENOMIC DNA]</scope>
    <source>
        <strain evidence="2">TFB10046</strain>
    </source>
</reference>
<dbReference type="EMBL" id="JH688337">
    <property type="protein sequence ID" value="EJD33258.1"/>
    <property type="molecule type" value="Genomic_DNA"/>
</dbReference>
<evidence type="ECO:0000313" key="2">
    <source>
        <dbReference type="Proteomes" id="UP000006514"/>
    </source>
</evidence>
<dbReference type="Gene3D" id="1.20.930.20">
    <property type="entry name" value="Adaptor protein Cbl, N-terminal domain"/>
    <property type="match status" value="1"/>
</dbReference>
<dbReference type="Proteomes" id="UP000006514">
    <property type="component" value="Unassembled WGS sequence"/>
</dbReference>
<gene>
    <name evidence="1" type="ORF">AURDEDRAFT_177666</name>
</gene>
<accession>J0WLQ3</accession>
<protein>
    <submittedName>
        <fullName evidence="1">Uncharacterized protein</fullName>
    </submittedName>
</protein>
<sequence length="235" mass="25509">MAPDSSRQGGSTGSAVAALSLVSNVVREAVDGVPVVKQVVGVLSQILSLAEKGEKNREALRMLAETSFAFAEALPKVLNGQQLEGPIADSLEAVLEIAQSVKPIMARHAAKDRIMRALAYAFTLAPQIERLTAELSNAVRMLHLMISLDTNARVRAGKEIALENAQYDGEFRLIRDCDVTKKDLIFQTAHGDGTVVTKYHHADVDGRVFVVRCTEGAQQAYQRAMAQDLLLKRVS</sequence>
<name>J0WLQ3_AURST</name>
<dbReference type="InterPro" id="IPR036537">
    <property type="entry name" value="Adaptor_Cbl_N_dom_sf"/>
</dbReference>